<reference evidence="2 3" key="1">
    <citation type="journal article" date="2021" name="BMC Genomics">
        <title>Datura genome reveals duplications of psychoactive alkaloid biosynthetic genes and high mutation rate following tissue culture.</title>
        <authorList>
            <person name="Rajewski A."/>
            <person name="Carter-House D."/>
            <person name="Stajich J."/>
            <person name="Litt A."/>
        </authorList>
    </citation>
    <scope>NUCLEOTIDE SEQUENCE [LARGE SCALE GENOMIC DNA]</scope>
    <source>
        <strain evidence="2">AR-01</strain>
    </source>
</reference>
<keyword evidence="3" id="KW-1185">Reference proteome</keyword>
<gene>
    <name evidence="2" type="ORF">HAX54_044225</name>
</gene>
<feature type="region of interest" description="Disordered" evidence="1">
    <location>
        <begin position="37"/>
        <end position="95"/>
    </location>
</feature>
<evidence type="ECO:0000256" key="1">
    <source>
        <dbReference type="SAM" id="MobiDB-lite"/>
    </source>
</evidence>
<name>A0ABS8SNX7_DATST</name>
<protein>
    <submittedName>
        <fullName evidence="2">Uncharacterized protein</fullName>
    </submittedName>
</protein>
<accession>A0ABS8SNX7</accession>
<dbReference type="Proteomes" id="UP000823775">
    <property type="component" value="Unassembled WGS sequence"/>
</dbReference>
<sequence>MAPDERNVLPDGNRGNVGLPPNSEEIDVRHMLWWGSIDQQPNQNEDGDVTPTHRAGHNQRATGSRTPNDFFEDESNGNDQAQDDDLTSTNGNKDESMKCINEIHSQMDQISDAPLILKAQTLRDSFIQAYIGARKMQAQKMDIFKMAQGNTKLLREYVSRPEHRPRTQHRA</sequence>
<comment type="caution">
    <text evidence="2">The sequence shown here is derived from an EMBL/GenBank/DDBJ whole genome shotgun (WGS) entry which is preliminary data.</text>
</comment>
<organism evidence="2 3">
    <name type="scientific">Datura stramonium</name>
    <name type="common">Jimsonweed</name>
    <name type="synonym">Common thornapple</name>
    <dbReference type="NCBI Taxonomy" id="4076"/>
    <lineage>
        <taxon>Eukaryota</taxon>
        <taxon>Viridiplantae</taxon>
        <taxon>Streptophyta</taxon>
        <taxon>Embryophyta</taxon>
        <taxon>Tracheophyta</taxon>
        <taxon>Spermatophyta</taxon>
        <taxon>Magnoliopsida</taxon>
        <taxon>eudicotyledons</taxon>
        <taxon>Gunneridae</taxon>
        <taxon>Pentapetalae</taxon>
        <taxon>asterids</taxon>
        <taxon>lamiids</taxon>
        <taxon>Solanales</taxon>
        <taxon>Solanaceae</taxon>
        <taxon>Solanoideae</taxon>
        <taxon>Datureae</taxon>
        <taxon>Datura</taxon>
    </lineage>
</organism>
<evidence type="ECO:0000313" key="2">
    <source>
        <dbReference type="EMBL" id="MCD7460694.1"/>
    </source>
</evidence>
<proteinExistence type="predicted"/>
<evidence type="ECO:0000313" key="3">
    <source>
        <dbReference type="Proteomes" id="UP000823775"/>
    </source>
</evidence>
<feature type="compositionally biased region" description="Acidic residues" evidence="1">
    <location>
        <begin position="70"/>
        <end position="86"/>
    </location>
</feature>
<feature type="region of interest" description="Disordered" evidence="1">
    <location>
        <begin position="1"/>
        <end position="23"/>
    </location>
</feature>
<dbReference type="EMBL" id="JACEIK010000672">
    <property type="protein sequence ID" value="MCD7460694.1"/>
    <property type="molecule type" value="Genomic_DNA"/>
</dbReference>